<proteinExistence type="predicted"/>
<evidence type="ECO:0000313" key="1">
    <source>
        <dbReference type="EMBL" id="KIO31473.1"/>
    </source>
</evidence>
<dbReference type="EMBL" id="KN822963">
    <property type="protein sequence ID" value="KIO31473.1"/>
    <property type="molecule type" value="Genomic_DNA"/>
</dbReference>
<gene>
    <name evidence="1" type="ORF">M407DRAFT_133628</name>
</gene>
<reference evidence="1 2" key="1">
    <citation type="submission" date="2014-04" db="EMBL/GenBank/DDBJ databases">
        <authorList>
            <consortium name="DOE Joint Genome Institute"/>
            <person name="Kuo A."/>
            <person name="Girlanda M."/>
            <person name="Perotto S."/>
            <person name="Kohler A."/>
            <person name="Nagy L.G."/>
            <person name="Floudas D."/>
            <person name="Copeland A."/>
            <person name="Barry K.W."/>
            <person name="Cichocki N."/>
            <person name="Veneault-Fourrey C."/>
            <person name="LaButti K."/>
            <person name="Lindquist E.A."/>
            <person name="Lipzen A."/>
            <person name="Lundell T."/>
            <person name="Morin E."/>
            <person name="Murat C."/>
            <person name="Sun H."/>
            <person name="Tunlid A."/>
            <person name="Henrissat B."/>
            <person name="Grigoriev I.V."/>
            <person name="Hibbett D.S."/>
            <person name="Martin F."/>
            <person name="Nordberg H.P."/>
            <person name="Cantor M.N."/>
            <person name="Hua S.X."/>
        </authorList>
    </citation>
    <scope>NUCLEOTIDE SEQUENCE [LARGE SCALE GENOMIC DNA]</scope>
    <source>
        <strain evidence="1 2">MUT 4182</strain>
    </source>
</reference>
<accession>A0A0C3LC40</accession>
<reference evidence="2" key="2">
    <citation type="submission" date="2015-01" db="EMBL/GenBank/DDBJ databases">
        <title>Evolutionary Origins and Diversification of the Mycorrhizal Mutualists.</title>
        <authorList>
            <consortium name="DOE Joint Genome Institute"/>
            <consortium name="Mycorrhizal Genomics Consortium"/>
            <person name="Kohler A."/>
            <person name="Kuo A."/>
            <person name="Nagy L.G."/>
            <person name="Floudas D."/>
            <person name="Copeland A."/>
            <person name="Barry K.W."/>
            <person name="Cichocki N."/>
            <person name="Veneault-Fourrey C."/>
            <person name="LaButti K."/>
            <person name="Lindquist E.A."/>
            <person name="Lipzen A."/>
            <person name="Lundell T."/>
            <person name="Morin E."/>
            <person name="Murat C."/>
            <person name="Riley R."/>
            <person name="Ohm R."/>
            <person name="Sun H."/>
            <person name="Tunlid A."/>
            <person name="Henrissat B."/>
            <person name="Grigoriev I.V."/>
            <person name="Hibbett D.S."/>
            <person name="Martin F."/>
        </authorList>
    </citation>
    <scope>NUCLEOTIDE SEQUENCE [LARGE SCALE GENOMIC DNA]</scope>
    <source>
        <strain evidence="2">MUT 4182</strain>
    </source>
</reference>
<organism evidence="1 2">
    <name type="scientific">Tulasnella calospora MUT 4182</name>
    <dbReference type="NCBI Taxonomy" id="1051891"/>
    <lineage>
        <taxon>Eukaryota</taxon>
        <taxon>Fungi</taxon>
        <taxon>Dikarya</taxon>
        <taxon>Basidiomycota</taxon>
        <taxon>Agaricomycotina</taxon>
        <taxon>Agaricomycetes</taxon>
        <taxon>Cantharellales</taxon>
        <taxon>Tulasnellaceae</taxon>
        <taxon>Tulasnella</taxon>
    </lineage>
</organism>
<dbReference type="OrthoDB" id="3218915at2759"/>
<dbReference type="AlphaFoldDB" id="A0A0C3LC40"/>
<evidence type="ECO:0000313" key="2">
    <source>
        <dbReference type="Proteomes" id="UP000054248"/>
    </source>
</evidence>
<protein>
    <submittedName>
        <fullName evidence="1">Uncharacterized protein</fullName>
    </submittedName>
</protein>
<name>A0A0C3LC40_9AGAM</name>
<keyword evidence="2" id="KW-1185">Reference proteome</keyword>
<dbReference type="Proteomes" id="UP000054248">
    <property type="component" value="Unassembled WGS sequence"/>
</dbReference>
<sequence length="281" mass="32106">MDEILGTARRSEIYVILERLSTNLQQIPAHIYDFCQAVCEYPDEVLREELATIVREAQLRESVRLQYDLVNITPNNYFKMIEYWLGDIGEEAIQDCVIRWATVAAELGGACQIASSAVQRSSSEWGLAGRWLQDVEARQKLLEEKPAVHRWSIWWPDSQDRISPSTVALKVHLEPILRCTQDLRQNIERLGSFWEQLSSDIRAVPPNKMSDNRALLISSGLDKELVKQWSAVTDIIEKLWTDRYNAVDLVQKAPPGIMSTGMGQCVEFPMALCAVPHYKLF</sequence>
<dbReference type="HOGENOM" id="CLU_069690_0_0_1"/>